<name>A0A6G1H968_9PEZI</name>
<sequence>MREHAPVQYNGVAMKVDGCNTPRDILYFIDANLHDLHYCISTLSLRARQLSVKKALLTYDKRIRAHHRAMLEFWICDMEEHWGMPVDKSVAECHDAMLRHMLEAFGERLEGGRWPNGVEVRSPRDILEKWDELVVGWFSGLVVGGTPFSPREWHYHKCLLRRHLQLQSESAGLMDDVSLGMGPRKHWPKFSDVQIPFEFEELIKYNILLKGWPYHPEGEPERLMDVFDGVDDLGVYDQDPINGVPDRSYQSGFLLQFGWEVVVGLRLSIETQLFSYLMYGRNGEKGLDWGWRYFIGTPQSAVQYGPFDFHEFLDVVSSSEKFVPPVDFFSTCFGYPRAEHFVSCQAPLAVSTAMKETQDWEDKIAALEAVPLQATLASNTAMEVTQDWEDEMAALEAQMEEWEAEGLALIGSN</sequence>
<keyword evidence="2" id="KW-1185">Reference proteome</keyword>
<dbReference type="AlphaFoldDB" id="A0A6G1H968"/>
<protein>
    <submittedName>
        <fullName evidence="1">Uncharacterized protein</fullName>
    </submittedName>
</protein>
<dbReference type="Proteomes" id="UP000800041">
    <property type="component" value="Unassembled WGS sequence"/>
</dbReference>
<accession>A0A6G1H968</accession>
<evidence type="ECO:0000313" key="2">
    <source>
        <dbReference type="Proteomes" id="UP000800041"/>
    </source>
</evidence>
<gene>
    <name evidence="1" type="ORF">K402DRAFT_461093</name>
</gene>
<dbReference type="EMBL" id="ML977144">
    <property type="protein sequence ID" value="KAF1989766.1"/>
    <property type="molecule type" value="Genomic_DNA"/>
</dbReference>
<evidence type="ECO:0000313" key="1">
    <source>
        <dbReference type="EMBL" id="KAF1989766.1"/>
    </source>
</evidence>
<reference evidence="1" key="1">
    <citation type="journal article" date="2020" name="Stud. Mycol.">
        <title>101 Dothideomycetes genomes: a test case for predicting lifestyles and emergence of pathogens.</title>
        <authorList>
            <person name="Haridas S."/>
            <person name="Albert R."/>
            <person name="Binder M."/>
            <person name="Bloem J."/>
            <person name="Labutti K."/>
            <person name="Salamov A."/>
            <person name="Andreopoulos B."/>
            <person name="Baker S."/>
            <person name="Barry K."/>
            <person name="Bills G."/>
            <person name="Bluhm B."/>
            <person name="Cannon C."/>
            <person name="Castanera R."/>
            <person name="Culley D."/>
            <person name="Daum C."/>
            <person name="Ezra D."/>
            <person name="Gonzalez J."/>
            <person name="Henrissat B."/>
            <person name="Kuo A."/>
            <person name="Liang C."/>
            <person name="Lipzen A."/>
            <person name="Lutzoni F."/>
            <person name="Magnuson J."/>
            <person name="Mondo S."/>
            <person name="Nolan M."/>
            <person name="Ohm R."/>
            <person name="Pangilinan J."/>
            <person name="Park H.-J."/>
            <person name="Ramirez L."/>
            <person name="Alfaro M."/>
            <person name="Sun H."/>
            <person name="Tritt A."/>
            <person name="Yoshinaga Y."/>
            <person name="Zwiers L.-H."/>
            <person name="Turgeon B."/>
            <person name="Goodwin S."/>
            <person name="Spatafora J."/>
            <person name="Crous P."/>
            <person name="Grigoriev I."/>
        </authorList>
    </citation>
    <scope>NUCLEOTIDE SEQUENCE</scope>
    <source>
        <strain evidence="1">CBS 113979</strain>
    </source>
</reference>
<organism evidence="1 2">
    <name type="scientific">Aulographum hederae CBS 113979</name>
    <dbReference type="NCBI Taxonomy" id="1176131"/>
    <lineage>
        <taxon>Eukaryota</taxon>
        <taxon>Fungi</taxon>
        <taxon>Dikarya</taxon>
        <taxon>Ascomycota</taxon>
        <taxon>Pezizomycotina</taxon>
        <taxon>Dothideomycetes</taxon>
        <taxon>Pleosporomycetidae</taxon>
        <taxon>Aulographales</taxon>
        <taxon>Aulographaceae</taxon>
    </lineage>
</organism>
<proteinExistence type="predicted"/>